<keyword evidence="5" id="KW-1185">Reference proteome</keyword>
<accession>A0A9X3DFL2</accession>
<dbReference type="PANTHER" id="PTHR44591">
    <property type="entry name" value="STRESS RESPONSE REGULATOR PROTEIN 1"/>
    <property type="match status" value="1"/>
</dbReference>
<organism evidence="4 5">
    <name type="scientific">Pedobacter agri</name>
    <dbReference type="NCBI Taxonomy" id="454586"/>
    <lineage>
        <taxon>Bacteria</taxon>
        <taxon>Pseudomonadati</taxon>
        <taxon>Bacteroidota</taxon>
        <taxon>Sphingobacteriia</taxon>
        <taxon>Sphingobacteriales</taxon>
        <taxon>Sphingobacteriaceae</taxon>
        <taxon>Pedobacter</taxon>
    </lineage>
</organism>
<evidence type="ECO:0000256" key="2">
    <source>
        <dbReference type="PROSITE-ProRule" id="PRU00169"/>
    </source>
</evidence>
<feature type="modified residue" description="4-aspartylphosphate" evidence="2">
    <location>
        <position position="52"/>
    </location>
</feature>
<comment type="caution">
    <text evidence="4">The sequence shown here is derived from an EMBL/GenBank/DDBJ whole genome shotgun (WGS) entry which is preliminary data.</text>
</comment>
<feature type="domain" description="Response regulatory" evidence="3">
    <location>
        <begin position="3"/>
        <end position="117"/>
    </location>
</feature>
<dbReference type="SUPFAM" id="SSF52172">
    <property type="entry name" value="CheY-like"/>
    <property type="match status" value="1"/>
</dbReference>
<protein>
    <submittedName>
        <fullName evidence="4">Response regulator</fullName>
    </submittedName>
</protein>
<dbReference type="InterPro" id="IPR011006">
    <property type="entry name" value="CheY-like_superfamily"/>
</dbReference>
<dbReference type="SMART" id="SM00448">
    <property type="entry name" value="REC"/>
    <property type="match status" value="1"/>
</dbReference>
<dbReference type="Proteomes" id="UP001142592">
    <property type="component" value="Unassembled WGS sequence"/>
</dbReference>
<dbReference type="InterPro" id="IPR050595">
    <property type="entry name" value="Bact_response_regulator"/>
</dbReference>
<dbReference type="PROSITE" id="PS50110">
    <property type="entry name" value="RESPONSE_REGULATORY"/>
    <property type="match status" value="1"/>
</dbReference>
<proteinExistence type="predicted"/>
<name>A0A9X3DFL2_9SPHI</name>
<dbReference type="RefSeq" id="WP_010599875.1">
    <property type="nucleotide sequence ID" value="NZ_JAPJUH010000003.1"/>
</dbReference>
<dbReference type="PANTHER" id="PTHR44591:SF3">
    <property type="entry name" value="RESPONSE REGULATORY DOMAIN-CONTAINING PROTEIN"/>
    <property type="match status" value="1"/>
</dbReference>
<dbReference type="Pfam" id="PF00072">
    <property type="entry name" value="Response_reg"/>
    <property type="match status" value="1"/>
</dbReference>
<reference evidence="4" key="1">
    <citation type="submission" date="2022-11" db="EMBL/GenBank/DDBJ databases">
        <authorList>
            <person name="Graham C."/>
            <person name="Newman J.D."/>
        </authorList>
    </citation>
    <scope>NUCLEOTIDE SEQUENCE</scope>
    <source>
        <strain evidence="4">DSM 19486</strain>
    </source>
</reference>
<dbReference type="AlphaFoldDB" id="A0A9X3DFL2"/>
<dbReference type="Gene3D" id="3.40.50.2300">
    <property type="match status" value="1"/>
</dbReference>
<evidence type="ECO:0000313" key="5">
    <source>
        <dbReference type="Proteomes" id="UP001142592"/>
    </source>
</evidence>
<evidence type="ECO:0000313" key="4">
    <source>
        <dbReference type="EMBL" id="MCX3264963.1"/>
    </source>
</evidence>
<dbReference type="InterPro" id="IPR001789">
    <property type="entry name" value="Sig_transdc_resp-reg_receiver"/>
</dbReference>
<dbReference type="EMBL" id="JAPJUH010000003">
    <property type="protein sequence ID" value="MCX3264963.1"/>
    <property type="molecule type" value="Genomic_DNA"/>
</dbReference>
<gene>
    <name evidence="4" type="ORF">OQZ29_09415</name>
</gene>
<dbReference type="GO" id="GO:0000160">
    <property type="term" value="P:phosphorelay signal transduction system"/>
    <property type="evidence" value="ECO:0007669"/>
    <property type="project" value="InterPro"/>
</dbReference>
<sequence>MAKILVVENDAGNANVLHLELTEQLHRVKTINDAALLEKMIDQFHPELIVMDILLDQCDGRQLCFDLKRSVKTAHIPILLITAMLESQIYTVPIVADKVMLKPFDYDELARTVNSLLATS</sequence>
<evidence type="ECO:0000256" key="1">
    <source>
        <dbReference type="ARBA" id="ARBA00022553"/>
    </source>
</evidence>
<evidence type="ECO:0000259" key="3">
    <source>
        <dbReference type="PROSITE" id="PS50110"/>
    </source>
</evidence>
<keyword evidence="1 2" id="KW-0597">Phosphoprotein</keyword>